<proteinExistence type="predicted"/>
<feature type="signal peptide" evidence="2">
    <location>
        <begin position="1"/>
        <end position="20"/>
    </location>
</feature>
<keyword evidence="4" id="KW-1185">Reference proteome</keyword>
<feature type="compositionally biased region" description="Low complexity" evidence="1">
    <location>
        <begin position="24"/>
        <end position="53"/>
    </location>
</feature>
<protein>
    <recommendedName>
        <fullName evidence="5">Copper resistance protein CopZ</fullName>
    </recommendedName>
</protein>
<sequence>MNARTTRTLAAALSLTAALAISGCSSSDAKGSSGSSGAESSSNASAGAQAGDSAKPKMTVSGAYMPEPVNDKMAGAFMVIKNDSKTADKLLAVTTPLSDDAQVHETKDQKMQQVQSMDVPANGELKLERGGSHIMFMGLKNKPNVGDKVTIELRFEKADPVKVELDVKERTYNPQNSTAH</sequence>
<dbReference type="InterPro" id="IPR007410">
    <property type="entry name" value="LpqE-like"/>
</dbReference>
<evidence type="ECO:0000313" key="4">
    <source>
        <dbReference type="Proteomes" id="UP001501867"/>
    </source>
</evidence>
<dbReference type="Gene3D" id="2.60.40.1890">
    <property type="entry name" value="PCu(A)C copper chaperone"/>
    <property type="match status" value="1"/>
</dbReference>
<dbReference type="SUPFAM" id="SSF110087">
    <property type="entry name" value="DR1885-like metal-binding protein"/>
    <property type="match status" value="1"/>
</dbReference>
<gene>
    <name evidence="3" type="ORF">GCM10010302_38050</name>
</gene>
<dbReference type="EMBL" id="BAAABV010000017">
    <property type="protein sequence ID" value="GAA0295738.1"/>
    <property type="molecule type" value="Genomic_DNA"/>
</dbReference>
<reference evidence="3 4" key="1">
    <citation type="journal article" date="2019" name="Int. J. Syst. Evol. Microbiol.">
        <title>The Global Catalogue of Microorganisms (GCM) 10K type strain sequencing project: providing services to taxonomists for standard genome sequencing and annotation.</title>
        <authorList>
            <consortium name="The Broad Institute Genomics Platform"/>
            <consortium name="The Broad Institute Genome Sequencing Center for Infectious Disease"/>
            <person name="Wu L."/>
            <person name="Ma J."/>
        </authorList>
    </citation>
    <scope>NUCLEOTIDE SEQUENCE [LARGE SCALE GENOMIC DNA]</scope>
    <source>
        <strain evidence="3 4">JCM 4505</strain>
    </source>
</reference>
<dbReference type="PANTHER" id="PTHR36302">
    <property type="entry name" value="BLR7088 PROTEIN"/>
    <property type="match status" value="1"/>
</dbReference>
<feature type="region of interest" description="Disordered" evidence="1">
    <location>
        <begin position="24"/>
        <end position="63"/>
    </location>
</feature>
<keyword evidence="2" id="KW-0732">Signal</keyword>
<name>A0ABN0VFY5_9ACTN</name>
<dbReference type="InterPro" id="IPR058248">
    <property type="entry name" value="Lxx211020-like"/>
</dbReference>
<accession>A0ABN0VFY5</accession>
<dbReference type="PANTHER" id="PTHR36302:SF1">
    <property type="entry name" value="COPPER CHAPERONE PCU(A)C"/>
    <property type="match status" value="1"/>
</dbReference>
<dbReference type="Pfam" id="PF04314">
    <property type="entry name" value="PCuAC"/>
    <property type="match status" value="1"/>
</dbReference>
<dbReference type="RefSeq" id="WP_344160503.1">
    <property type="nucleotide sequence ID" value="NZ_BAAABV010000017.1"/>
</dbReference>
<dbReference type="Proteomes" id="UP001501867">
    <property type="component" value="Unassembled WGS sequence"/>
</dbReference>
<evidence type="ECO:0000313" key="3">
    <source>
        <dbReference type="EMBL" id="GAA0295738.1"/>
    </source>
</evidence>
<evidence type="ECO:0000256" key="2">
    <source>
        <dbReference type="SAM" id="SignalP"/>
    </source>
</evidence>
<feature type="chain" id="PRO_5047126315" description="Copper resistance protein CopZ" evidence="2">
    <location>
        <begin position="21"/>
        <end position="180"/>
    </location>
</feature>
<organism evidence="3 4">
    <name type="scientific">Streptomyces polychromogenes</name>
    <dbReference type="NCBI Taxonomy" id="67342"/>
    <lineage>
        <taxon>Bacteria</taxon>
        <taxon>Bacillati</taxon>
        <taxon>Actinomycetota</taxon>
        <taxon>Actinomycetes</taxon>
        <taxon>Kitasatosporales</taxon>
        <taxon>Streptomycetaceae</taxon>
        <taxon>Streptomyces</taxon>
    </lineage>
</organism>
<dbReference type="PROSITE" id="PS51257">
    <property type="entry name" value="PROKAR_LIPOPROTEIN"/>
    <property type="match status" value="1"/>
</dbReference>
<evidence type="ECO:0000256" key="1">
    <source>
        <dbReference type="SAM" id="MobiDB-lite"/>
    </source>
</evidence>
<evidence type="ECO:0008006" key="5">
    <source>
        <dbReference type="Google" id="ProtNLM"/>
    </source>
</evidence>
<dbReference type="InterPro" id="IPR036182">
    <property type="entry name" value="PCuAC_sf"/>
</dbReference>
<comment type="caution">
    <text evidence="3">The sequence shown here is derived from an EMBL/GenBank/DDBJ whole genome shotgun (WGS) entry which is preliminary data.</text>
</comment>